<dbReference type="EMBL" id="LJIJ01001417">
    <property type="protein sequence ID" value="ODM91792.1"/>
    <property type="molecule type" value="Genomic_DNA"/>
</dbReference>
<evidence type="ECO:0000313" key="2">
    <source>
        <dbReference type="EMBL" id="ODM91792.1"/>
    </source>
</evidence>
<evidence type="ECO:0000256" key="1">
    <source>
        <dbReference type="SAM" id="Phobius"/>
    </source>
</evidence>
<dbReference type="Proteomes" id="UP000094527">
    <property type="component" value="Unassembled WGS sequence"/>
</dbReference>
<organism evidence="2 3">
    <name type="scientific">Orchesella cincta</name>
    <name type="common">Springtail</name>
    <name type="synonym">Podura cincta</name>
    <dbReference type="NCBI Taxonomy" id="48709"/>
    <lineage>
        <taxon>Eukaryota</taxon>
        <taxon>Metazoa</taxon>
        <taxon>Ecdysozoa</taxon>
        <taxon>Arthropoda</taxon>
        <taxon>Hexapoda</taxon>
        <taxon>Collembola</taxon>
        <taxon>Entomobryomorpha</taxon>
        <taxon>Entomobryoidea</taxon>
        <taxon>Orchesellidae</taxon>
        <taxon>Orchesellinae</taxon>
        <taxon>Orchesella</taxon>
    </lineage>
</organism>
<accession>A0A1D2MFX6</accession>
<feature type="transmembrane region" description="Helical" evidence="1">
    <location>
        <begin position="22"/>
        <end position="40"/>
    </location>
</feature>
<sequence>MLQAVNWSEKLGQIFGGHRGRVLRILILFLCALAVLIGVYRSRSARLEKEKLRREKPLLKM</sequence>
<comment type="caution">
    <text evidence="2">The sequence shown here is derived from an EMBL/GenBank/DDBJ whole genome shotgun (WGS) entry which is preliminary data.</text>
</comment>
<protein>
    <submittedName>
        <fullName evidence="2">Uncharacterized protein</fullName>
    </submittedName>
</protein>
<keyword evidence="1" id="KW-0472">Membrane</keyword>
<reference evidence="2 3" key="1">
    <citation type="journal article" date="2016" name="Genome Biol. Evol.">
        <title>Gene Family Evolution Reflects Adaptation to Soil Environmental Stressors in the Genome of the Collembolan Orchesella cincta.</title>
        <authorList>
            <person name="Faddeeva-Vakhrusheva A."/>
            <person name="Derks M.F."/>
            <person name="Anvar S.Y."/>
            <person name="Agamennone V."/>
            <person name="Suring W."/>
            <person name="Smit S."/>
            <person name="van Straalen N.M."/>
            <person name="Roelofs D."/>
        </authorList>
    </citation>
    <scope>NUCLEOTIDE SEQUENCE [LARGE SCALE GENOMIC DNA]</scope>
    <source>
        <tissue evidence="2">Mixed pool</tissue>
    </source>
</reference>
<evidence type="ECO:0000313" key="3">
    <source>
        <dbReference type="Proteomes" id="UP000094527"/>
    </source>
</evidence>
<gene>
    <name evidence="2" type="ORF">Ocin01_14890</name>
</gene>
<proteinExistence type="predicted"/>
<keyword evidence="3" id="KW-1185">Reference proteome</keyword>
<keyword evidence="1" id="KW-1133">Transmembrane helix</keyword>
<dbReference type="AlphaFoldDB" id="A0A1D2MFX6"/>
<name>A0A1D2MFX6_ORCCI</name>
<keyword evidence="1" id="KW-0812">Transmembrane</keyword>